<evidence type="ECO:0000313" key="2">
    <source>
        <dbReference type="EMBL" id="QHU04627.1"/>
    </source>
</evidence>
<reference evidence="2" key="1">
    <citation type="journal article" date="2020" name="Nature">
        <title>Giant virus diversity and host interactions through global metagenomics.</title>
        <authorList>
            <person name="Schulz F."/>
            <person name="Roux S."/>
            <person name="Paez-Espino D."/>
            <person name="Jungbluth S."/>
            <person name="Walsh D.A."/>
            <person name="Denef V.J."/>
            <person name="McMahon K.D."/>
            <person name="Konstantinidis K.T."/>
            <person name="Eloe-Fadrosh E.A."/>
            <person name="Kyrpides N.C."/>
            <person name="Woyke T."/>
        </authorList>
    </citation>
    <scope>NUCLEOTIDE SEQUENCE</scope>
    <source>
        <strain evidence="2">GVMAG-M-3300027708-51</strain>
    </source>
</reference>
<name>A0A6C0JJK4_9ZZZZ</name>
<dbReference type="EMBL" id="MN740402">
    <property type="protein sequence ID" value="QHU04627.1"/>
    <property type="molecule type" value="Genomic_DNA"/>
</dbReference>
<feature type="region of interest" description="Disordered" evidence="1">
    <location>
        <begin position="1142"/>
        <end position="1163"/>
    </location>
</feature>
<accession>A0A6C0JJK4</accession>
<dbReference type="AlphaFoldDB" id="A0A6C0JJK4"/>
<sequence>MPGLVFAGRRKKEPMRGGFKKSDEDITLWIILLIAAYIDFIHDFNDSTRALVNVTLLNNDPYGVVPPKIKFQGIEALTAGLRTPTAFHVFKQIIISVLASQMPADYRGLDAFKPVLAGDILHETDIMNMIKVEYTRLISNLPQVPNPLTQELPLPMYYGANPVPAPGDTFVTWGDKRIDYKVSSYPTKMRGESKAHVHTAEAFHGVTNQEHNVFVCMIDAASCSMDILGDPWKMTDKKTGADISHLMFMKQQYHGDKGYHFFILNSKENISDPAGKSTFRNRILPLRVDDEQRNVFIYFLEEADPDHVSVFPAGTQDVTDSVEMANQSVFSPFTVETRRTGTEFNPLVSAVARTARGTFTMNDVGVDSEVQSAVQRAVTQSLLGSPAEEVALNFTMKRFGDWCQALCLKDTSRKYKVVGINRGQGGNNPLLQEGAIVTLDDLRTRYRALVFLLTLDRVLLAFALAMGLNVIFTSKSGVKGTSWMTLFKNAADGIGVGDAQVLFAKFNDIRIFQKVQRQKSQIGEIVASIPKIEAPIVGYDFPKYSVALMLLRDTLSELSFLPSVSMLEEQETELSDTGSLLHQLTPFVTDNTVPITDQGREYQELINKLRTLVTTVEKNDPRVTAYHTKFMAAAAAVEAGAAPQYSPERMKEGQNLAQFFNVLETNPVSMSSRLPLFKSAEQTLRSIVSDAKTTKIPLTPLRKDISDIWDKNVIKQERPRQSVRAGNVDLPPMQELFRLYPAAAAAGGGQRGGAAMTLGDVFDAPFTKMVYVSGLPPGIMQLDDSRLQTLKEAAIQEAKTRLTGQLAPPGAIMTPELFSGNGGEALAAEIYSQLVGSGQYKGYISDGRGHYASVIDPFVFHEDDDLDAYLNDKELQTQPPREILYVLLRYMLWKTDELRMAINKLKGADTDNLIELDVYESIDTDVYTLQLLLSNEDARTFVSGVIQFTNGVREDKHNREKDAGQGPGITTLEDRLDDLDPSTNSGVILRYIAAEVPEALDRAAAAIDRATSAVIVANNIRTALKPSLSQPAAAAAAQASVAQAQSALGVDLSGQSPQALIAYFEGLYIETIKGILTGIQSPRPGGLGIYTLQEDIISFFKKEEFLRQVSQLEEELKEVRASIYSVYEKFGLFVFAYPQQGAAPAPGGRGRRKTHRRRLPKLV</sequence>
<organism evidence="2">
    <name type="scientific">viral metagenome</name>
    <dbReference type="NCBI Taxonomy" id="1070528"/>
    <lineage>
        <taxon>unclassified sequences</taxon>
        <taxon>metagenomes</taxon>
        <taxon>organismal metagenomes</taxon>
    </lineage>
</organism>
<evidence type="ECO:0000256" key="1">
    <source>
        <dbReference type="SAM" id="MobiDB-lite"/>
    </source>
</evidence>
<protein>
    <submittedName>
        <fullName evidence="2">Uncharacterized protein</fullName>
    </submittedName>
</protein>
<proteinExistence type="predicted"/>
<feature type="compositionally biased region" description="Basic residues" evidence="1">
    <location>
        <begin position="1149"/>
        <end position="1163"/>
    </location>
</feature>